<dbReference type="GO" id="GO:0005506">
    <property type="term" value="F:iron ion binding"/>
    <property type="evidence" value="ECO:0007669"/>
    <property type="project" value="InterPro"/>
</dbReference>
<dbReference type="PANTHER" id="PTHR24292:SF54">
    <property type="entry name" value="CYP9F3-RELATED"/>
    <property type="match status" value="1"/>
</dbReference>
<dbReference type="InterPro" id="IPR001128">
    <property type="entry name" value="Cyt_P450"/>
</dbReference>
<evidence type="ECO:0000256" key="6">
    <source>
        <dbReference type="ARBA" id="ARBA00022617"/>
    </source>
</evidence>
<dbReference type="InterPro" id="IPR017972">
    <property type="entry name" value="Cyt_P450_CS"/>
</dbReference>
<evidence type="ECO:0000256" key="14">
    <source>
        <dbReference type="PIRSR" id="PIRSR602401-1"/>
    </source>
</evidence>
<dbReference type="PROSITE" id="PS00086">
    <property type="entry name" value="CYTOCHROME_P450"/>
    <property type="match status" value="1"/>
</dbReference>
<evidence type="ECO:0000256" key="2">
    <source>
        <dbReference type="ARBA" id="ARBA00003690"/>
    </source>
</evidence>
<dbReference type="GO" id="GO:0016705">
    <property type="term" value="F:oxidoreductase activity, acting on paired donors, with incorporation or reduction of molecular oxygen"/>
    <property type="evidence" value="ECO:0007669"/>
    <property type="project" value="InterPro"/>
</dbReference>
<evidence type="ECO:0000256" key="3">
    <source>
        <dbReference type="ARBA" id="ARBA00004174"/>
    </source>
</evidence>
<keyword evidence="9" id="KW-0492">Microsome</keyword>
<keyword evidence="6 14" id="KW-0349">Heme</keyword>
<dbReference type="Gene3D" id="1.10.630.10">
    <property type="entry name" value="Cytochrome P450"/>
    <property type="match status" value="1"/>
</dbReference>
<reference evidence="16" key="2">
    <citation type="journal article" date="2015" name="Gigascience">
        <title>Reconstructing a comprehensive transcriptome assembly of a white-pupal translocated strain of the pest fruit fly Bactrocera cucurbitae.</title>
        <authorList>
            <person name="Sim S.B."/>
            <person name="Calla B."/>
            <person name="Hall B."/>
            <person name="DeRego T."/>
            <person name="Geib S.M."/>
        </authorList>
    </citation>
    <scope>NUCLEOTIDE SEQUENCE</scope>
</reference>
<keyword evidence="12 15" id="KW-0503">Monooxygenase</keyword>
<dbReference type="GO" id="GO:0004497">
    <property type="term" value="F:monooxygenase activity"/>
    <property type="evidence" value="ECO:0007669"/>
    <property type="project" value="UniProtKB-KW"/>
</dbReference>
<evidence type="ECO:0000256" key="15">
    <source>
        <dbReference type="RuleBase" id="RU000461"/>
    </source>
</evidence>
<keyword evidence="13" id="KW-0472">Membrane</keyword>
<keyword evidence="10 15" id="KW-0560">Oxidoreductase</keyword>
<reference evidence="16" key="1">
    <citation type="submission" date="2014-11" db="EMBL/GenBank/DDBJ databases">
        <authorList>
            <person name="Geib S."/>
        </authorList>
    </citation>
    <scope>NUCLEOTIDE SEQUENCE</scope>
</reference>
<evidence type="ECO:0000256" key="10">
    <source>
        <dbReference type="ARBA" id="ARBA00023002"/>
    </source>
</evidence>
<dbReference type="InterPro" id="IPR036396">
    <property type="entry name" value="Cyt_P450_sf"/>
</dbReference>
<comment type="cofactor">
    <cofactor evidence="1 14">
        <name>heme</name>
        <dbReference type="ChEBI" id="CHEBI:30413"/>
    </cofactor>
</comment>
<evidence type="ECO:0000256" key="11">
    <source>
        <dbReference type="ARBA" id="ARBA00023004"/>
    </source>
</evidence>
<dbReference type="GO" id="GO:0020037">
    <property type="term" value="F:heme binding"/>
    <property type="evidence" value="ECO:0007669"/>
    <property type="project" value="InterPro"/>
</dbReference>
<dbReference type="GO" id="GO:0005789">
    <property type="term" value="C:endoplasmic reticulum membrane"/>
    <property type="evidence" value="ECO:0007669"/>
    <property type="project" value="UniProtKB-SubCell"/>
</dbReference>
<evidence type="ECO:0000256" key="8">
    <source>
        <dbReference type="ARBA" id="ARBA00022824"/>
    </source>
</evidence>
<keyword evidence="11 14" id="KW-0408">Iron</keyword>
<dbReference type="RefSeq" id="XP_011193596.2">
    <property type="nucleotide sequence ID" value="XM_011195294.3"/>
</dbReference>
<dbReference type="SUPFAM" id="SSF48264">
    <property type="entry name" value="Cytochrome P450"/>
    <property type="match status" value="1"/>
</dbReference>
<dbReference type="AlphaFoldDB" id="A0A0A1WSM0"/>
<name>A0A0A1WSM0_ZEUCU</name>
<dbReference type="PRINTS" id="PR00385">
    <property type="entry name" value="P450"/>
</dbReference>
<evidence type="ECO:0000256" key="12">
    <source>
        <dbReference type="ARBA" id="ARBA00023033"/>
    </source>
</evidence>
<dbReference type="GeneID" id="105219274"/>
<evidence type="ECO:0000313" key="16">
    <source>
        <dbReference type="EMBL" id="JAD01418.1"/>
    </source>
</evidence>
<evidence type="ECO:0000256" key="13">
    <source>
        <dbReference type="ARBA" id="ARBA00023136"/>
    </source>
</evidence>
<sequence length="511" mass="59785">MLWETLILGSILLYLFYRWATQNFDFFEKRGIPYDKPVPVFGSLIDITLRRGSIFYTIKDLYNKNKESIYGIFFQTTPVYLIRDPELLRKITVKEFDHFMNHRDFFGDSPHDLFTNSLIQLKDEKWKDMRSTLSPAFTGSRLRQMFELINQVAEQSAKYLQQLQTAGNGEGVELELKDYATRFATDVIASTAFGLQVNSFENKDNQFFMSGKKATTFNWKLNLRFTLFIHFKSLMKFLKMELFDPSITNYFRRLVLDALKYRKEQNIRRADMINLLMEARGLFPTESTKSHTRNWTDTEMVAQCFIFFFAGFETVSTLICFAAHELMENPEVQEKVYQEIEEVNERLDGKQVTYEALQSMKYLDMVISETLRKWPGAVNLDRMCTKDIVLEVDGKRIEIKKGETIMIPVVGLQHDPQYFPNPEKFDPERFSSENKDNIKPFTYMPFGEGPRICIGSRFALLEAKAILYYLVRDFRIAPAKKSTIPMKLGNTGFQVAPKNGYWLKLISRSKQ</sequence>
<dbReference type="FunFam" id="1.10.630.10:FF:000042">
    <property type="entry name" value="Cytochrome P450"/>
    <property type="match status" value="1"/>
</dbReference>
<dbReference type="CTD" id="41520"/>
<comment type="function">
    <text evidence="2">May be involved in the metabolism of insect hormones and in the breakdown of synthetic insecticides.</text>
</comment>
<feature type="binding site" description="axial binding residue" evidence="14">
    <location>
        <position position="453"/>
    </location>
    <ligand>
        <name>heme</name>
        <dbReference type="ChEBI" id="CHEBI:30413"/>
    </ligand>
    <ligandPart>
        <name>Fe</name>
        <dbReference type="ChEBI" id="CHEBI:18248"/>
    </ligandPart>
</feature>
<evidence type="ECO:0000256" key="9">
    <source>
        <dbReference type="ARBA" id="ARBA00022848"/>
    </source>
</evidence>
<protein>
    <submittedName>
        <fullName evidence="16">Probable cytochrome P450 9f2</fullName>
    </submittedName>
</protein>
<dbReference type="PRINTS" id="PR00463">
    <property type="entry name" value="EP450I"/>
</dbReference>
<organism evidence="16">
    <name type="scientific">Zeugodacus cucurbitae</name>
    <name type="common">Melon fruit fly</name>
    <name type="synonym">Bactrocera cucurbitae</name>
    <dbReference type="NCBI Taxonomy" id="28588"/>
    <lineage>
        <taxon>Eukaryota</taxon>
        <taxon>Metazoa</taxon>
        <taxon>Ecdysozoa</taxon>
        <taxon>Arthropoda</taxon>
        <taxon>Hexapoda</taxon>
        <taxon>Insecta</taxon>
        <taxon>Pterygota</taxon>
        <taxon>Neoptera</taxon>
        <taxon>Endopterygota</taxon>
        <taxon>Diptera</taxon>
        <taxon>Brachycera</taxon>
        <taxon>Muscomorpha</taxon>
        <taxon>Tephritoidea</taxon>
        <taxon>Tephritidae</taxon>
        <taxon>Zeugodacus</taxon>
        <taxon>Zeugodacus</taxon>
    </lineage>
</organism>
<keyword evidence="7 14" id="KW-0479">Metal-binding</keyword>
<dbReference type="InterPro" id="IPR002401">
    <property type="entry name" value="Cyt_P450_E_grp-I"/>
</dbReference>
<comment type="similarity">
    <text evidence="5 15">Belongs to the cytochrome P450 family.</text>
</comment>
<dbReference type="InterPro" id="IPR050476">
    <property type="entry name" value="Insect_CytP450_Detox"/>
</dbReference>
<dbReference type="CDD" id="cd11056">
    <property type="entry name" value="CYP6-like"/>
    <property type="match status" value="1"/>
</dbReference>
<dbReference type="OrthoDB" id="2789670at2759"/>
<dbReference type="PANTHER" id="PTHR24292">
    <property type="entry name" value="CYTOCHROME P450"/>
    <property type="match status" value="1"/>
</dbReference>
<dbReference type="Pfam" id="PF00067">
    <property type="entry name" value="p450"/>
    <property type="match status" value="1"/>
</dbReference>
<evidence type="ECO:0000256" key="7">
    <source>
        <dbReference type="ARBA" id="ARBA00022723"/>
    </source>
</evidence>
<accession>A0A0A1WSM0</accession>
<evidence type="ECO:0000256" key="1">
    <source>
        <dbReference type="ARBA" id="ARBA00001971"/>
    </source>
</evidence>
<comment type="subcellular location">
    <subcellularLocation>
        <location evidence="4">Endoplasmic reticulum membrane</location>
        <topology evidence="4">Peripheral membrane protein</topology>
    </subcellularLocation>
    <subcellularLocation>
        <location evidence="3">Microsome membrane</location>
        <topology evidence="3">Peripheral membrane protein</topology>
    </subcellularLocation>
</comment>
<dbReference type="EMBL" id="GBXI01012874">
    <property type="protein sequence ID" value="JAD01418.1"/>
    <property type="molecule type" value="Transcribed_RNA"/>
</dbReference>
<keyword evidence="8" id="KW-0256">Endoplasmic reticulum</keyword>
<evidence type="ECO:0000256" key="4">
    <source>
        <dbReference type="ARBA" id="ARBA00004406"/>
    </source>
</evidence>
<gene>
    <name evidence="16" type="primary">Cyp9f2</name>
    <name evidence="16" type="ORF">g.10334</name>
</gene>
<evidence type="ECO:0000256" key="5">
    <source>
        <dbReference type="ARBA" id="ARBA00010617"/>
    </source>
</evidence>
<proteinExistence type="inferred from homology"/>